<reference evidence="2" key="1">
    <citation type="submission" date="2023-07" db="EMBL/GenBank/DDBJ databases">
        <authorList>
            <consortium name="AG Swart"/>
            <person name="Singh M."/>
            <person name="Singh A."/>
            <person name="Seah K."/>
            <person name="Emmerich C."/>
        </authorList>
    </citation>
    <scope>NUCLEOTIDE SEQUENCE</scope>
    <source>
        <strain evidence="2">DP1</strain>
    </source>
</reference>
<feature type="transmembrane region" description="Helical" evidence="1">
    <location>
        <begin position="56"/>
        <end position="73"/>
    </location>
</feature>
<evidence type="ECO:0000313" key="3">
    <source>
        <dbReference type="Proteomes" id="UP001295684"/>
    </source>
</evidence>
<feature type="transmembrane region" description="Helical" evidence="1">
    <location>
        <begin position="367"/>
        <end position="388"/>
    </location>
</feature>
<keyword evidence="3" id="KW-1185">Reference proteome</keyword>
<keyword evidence="1" id="KW-0472">Membrane</keyword>
<comment type="caution">
    <text evidence="2">The sequence shown here is derived from an EMBL/GenBank/DDBJ whole genome shotgun (WGS) entry which is preliminary data.</text>
</comment>
<accession>A0AAD2D2N3</accession>
<gene>
    <name evidence="2" type="ORF">ECRASSUSDP1_LOCUS19321</name>
</gene>
<dbReference type="EMBL" id="CAMPGE010019607">
    <property type="protein sequence ID" value="CAI2377930.1"/>
    <property type="molecule type" value="Genomic_DNA"/>
</dbReference>
<feature type="transmembrane region" description="Helical" evidence="1">
    <location>
        <begin position="207"/>
        <end position="228"/>
    </location>
</feature>
<proteinExistence type="predicted"/>
<feature type="transmembrane region" description="Helical" evidence="1">
    <location>
        <begin position="265"/>
        <end position="288"/>
    </location>
</feature>
<protein>
    <submittedName>
        <fullName evidence="2">Uncharacterized protein</fullName>
    </submittedName>
</protein>
<keyword evidence="1" id="KW-1133">Transmembrane helix</keyword>
<feature type="transmembrane region" description="Helical" evidence="1">
    <location>
        <begin position="85"/>
        <end position="108"/>
    </location>
</feature>
<name>A0AAD2D2N3_EUPCR</name>
<feature type="transmembrane region" description="Helical" evidence="1">
    <location>
        <begin position="166"/>
        <end position="187"/>
    </location>
</feature>
<evidence type="ECO:0000256" key="1">
    <source>
        <dbReference type="SAM" id="Phobius"/>
    </source>
</evidence>
<keyword evidence="1" id="KW-0812">Transmembrane</keyword>
<organism evidence="2 3">
    <name type="scientific">Euplotes crassus</name>
    <dbReference type="NCBI Taxonomy" id="5936"/>
    <lineage>
        <taxon>Eukaryota</taxon>
        <taxon>Sar</taxon>
        <taxon>Alveolata</taxon>
        <taxon>Ciliophora</taxon>
        <taxon>Intramacronucleata</taxon>
        <taxon>Spirotrichea</taxon>
        <taxon>Hypotrichia</taxon>
        <taxon>Euplotida</taxon>
        <taxon>Euplotidae</taxon>
        <taxon>Moneuplotes</taxon>
    </lineage>
</organism>
<feature type="transmembrane region" description="Helical" evidence="1">
    <location>
        <begin position="133"/>
        <end position="154"/>
    </location>
</feature>
<dbReference type="AlphaFoldDB" id="A0AAD2D2N3"/>
<evidence type="ECO:0000313" key="2">
    <source>
        <dbReference type="EMBL" id="CAI2377930.1"/>
    </source>
</evidence>
<feature type="transmembrane region" description="Helical" evidence="1">
    <location>
        <begin position="326"/>
        <end position="347"/>
    </location>
</feature>
<dbReference type="Proteomes" id="UP001295684">
    <property type="component" value="Unassembled WGS sequence"/>
</dbReference>
<sequence>MCNKCNNAKGYIKTRDNKCVPTFYYFIIFSQYVLTPLLTVLWALSWKQECFNFFKMLILHYQSLYLILFITLNNPFWDTIFDAFVFLRSLSFPVVYIFPPAIAVYMYFDPDKDTRDGRGRKASFDLGLYLQHYHLFLLSFIFCLMLLYICLKTLRKSWREKVRSKLRYIICLLIHYSFFGMLDNLRWLLGRTFRHDDEDKPMKPFELTSMMILEYLLMGIIMFVYFCVWGRIILKFLKAVATDNILVLRENPMVRGLRTNHPNHFLFYLFIEIKFMVQFFLGLLFSFWMNMYCVALLTLCMMILELMWFAYVCLYNPTRSFNLQIVTVLNQAIIVILCITLLCSVNGDNIINTNNTLNGAFDERTVVNIVGIAIFPISYVLLLLYLAYKYAIKLRNWRKYGTIRGPDPNIEFFRDQVENETLLQPVLNSS</sequence>
<feature type="transmembrane region" description="Helical" evidence="1">
    <location>
        <begin position="23"/>
        <end position="44"/>
    </location>
</feature>
<feature type="transmembrane region" description="Helical" evidence="1">
    <location>
        <begin position="294"/>
        <end position="314"/>
    </location>
</feature>